<dbReference type="Pfam" id="PF00488">
    <property type="entry name" value="MutS_V"/>
    <property type="match status" value="1"/>
</dbReference>
<dbReference type="Gene3D" id="3.40.50.300">
    <property type="entry name" value="P-loop containing nucleotide triphosphate hydrolases"/>
    <property type="match status" value="1"/>
</dbReference>
<evidence type="ECO:0000256" key="5">
    <source>
        <dbReference type="ARBA" id="ARBA00023254"/>
    </source>
</evidence>
<dbReference type="GO" id="GO:0140664">
    <property type="term" value="F:ATP-dependent DNA damage sensor activity"/>
    <property type="evidence" value="ECO:0007669"/>
    <property type="project" value="InterPro"/>
</dbReference>
<keyword evidence="9" id="KW-1185">Reference proteome</keyword>
<dbReference type="SUPFAM" id="SSF52540">
    <property type="entry name" value="P-loop containing nucleoside triphosphate hydrolases"/>
    <property type="match status" value="1"/>
</dbReference>
<feature type="compositionally biased region" description="Polar residues" evidence="6">
    <location>
        <begin position="37"/>
        <end position="55"/>
    </location>
</feature>
<proteinExistence type="inferred from homology"/>
<feature type="region of interest" description="Disordered" evidence="6">
    <location>
        <begin position="1"/>
        <end position="60"/>
    </location>
</feature>
<accession>A0A1B9GPH1</accession>
<dbReference type="PANTHER" id="PTHR11361">
    <property type="entry name" value="DNA MISMATCH REPAIR PROTEIN MUTS FAMILY MEMBER"/>
    <property type="match status" value="1"/>
</dbReference>
<dbReference type="SMART" id="SM00534">
    <property type="entry name" value="MUTSac"/>
    <property type="match status" value="1"/>
</dbReference>
<dbReference type="Pfam" id="PF05188">
    <property type="entry name" value="MutS_II"/>
    <property type="match status" value="1"/>
</dbReference>
<dbReference type="Gene3D" id="1.10.1420.10">
    <property type="match status" value="2"/>
</dbReference>
<feature type="compositionally biased region" description="Polar residues" evidence="6">
    <location>
        <begin position="1"/>
        <end position="16"/>
    </location>
</feature>
<dbReference type="Pfam" id="PF05192">
    <property type="entry name" value="MutS_III"/>
    <property type="match status" value="1"/>
</dbReference>
<dbReference type="SUPFAM" id="SSF53150">
    <property type="entry name" value="DNA repair protein MutS, domain II"/>
    <property type="match status" value="1"/>
</dbReference>
<dbReference type="GO" id="GO:0005634">
    <property type="term" value="C:nucleus"/>
    <property type="evidence" value="ECO:0007669"/>
    <property type="project" value="TreeGrafter"/>
</dbReference>
<dbReference type="GO" id="GO:0006298">
    <property type="term" value="P:mismatch repair"/>
    <property type="evidence" value="ECO:0007669"/>
    <property type="project" value="InterPro"/>
</dbReference>
<dbReference type="PANTHER" id="PTHR11361:SF21">
    <property type="entry name" value="MUTS PROTEIN HOMOLOG 4"/>
    <property type="match status" value="1"/>
</dbReference>
<name>A0A1B9GPH1_9TREE</name>
<dbReference type="Proteomes" id="UP000092666">
    <property type="component" value="Unassembled WGS sequence"/>
</dbReference>
<feature type="region of interest" description="Disordered" evidence="6">
    <location>
        <begin position="798"/>
        <end position="823"/>
    </location>
</feature>
<feature type="domain" description="DNA mismatch repair proteins mutS family" evidence="7">
    <location>
        <begin position="658"/>
        <end position="674"/>
    </location>
</feature>
<dbReference type="InterPro" id="IPR000432">
    <property type="entry name" value="DNA_mismatch_repair_MutS_C"/>
</dbReference>
<keyword evidence="5" id="KW-0469">Meiosis</keyword>
<gene>
    <name evidence="8" type="ORF">I316_05327</name>
</gene>
<evidence type="ECO:0000313" key="9">
    <source>
        <dbReference type="Proteomes" id="UP000092666"/>
    </source>
</evidence>
<evidence type="ECO:0000256" key="1">
    <source>
        <dbReference type="ARBA" id="ARBA00006271"/>
    </source>
</evidence>
<dbReference type="OrthoDB" id="276261at2759"/>
<keyword evidence="2" id="KW-0547">Nucleotide-binding</keyword>
<dbReference type="InterPro" id="IPR011184">
    <property type="entry name" value="DNA_mismatch_repair_Msh2"/>
</dbReference>
<dbReference type="SUPFAM" id="SSF48334">
    <property type="entry name" value="DNA repair protein MutS, domain III"/>
    <property type="match status" value="1"/>
</dbReference>
<evidence type="ECO:0000259" key="7">
    <source>
        <dbReference type="PROSITE" id="PS00486"/>
    </source>
</evidence>
<evidence type="ECO:0000256" key="4">
    <source>
        <dbReference type="ARBA" id="ARBA00023125"/>
    </source>
</evidence>
<reference evidence="9" key="2">
    <citation type="submission" date="2013-12" db="EMBL/GenBank/DDBJ databases">
        <title>Evolution of pathogenesis and genome organization in the Tremellales.</title>
        <authorList>
            <person name="Cuomo C."/>
            <person name="Litvintseva A."/>
            <person name="Heitman J."/>
            <person name="Chen Y."/>
            <person name="Sun S."/>
            <person name="Springer D."/>
            <person name="Dromer F."/>
            <person name="Young S."/>
            <person name="Zeng Q."/>
            <person name="Chapman S."/>
            <person name="Gujja S."/>
            <person name="Saif S."/>
            <person name="Birren B."/>
        </authorList>
    </citation>
    <scope>NUCLEOTIDE SEQUENCE [LARGE SCALE GENOMIC DNA]</scope>
    <source>
        <strain evidence="9">BCC8398</strain>
    </source>
</reference>
<reference evidence="8 9" key="1">
    <citation type="submission" date="2013-07" db="EMBL/GenBank/DDBJ databases">
        <title>The Genome Sequence of Cryptococcus heveanensis BCC8398.</title>
        <authorList>
            <consortium name="The Broad Institute Genome Sequencing Platform"/>
            <person name="Cuomo C."/>
            <person name="Litvintseva A."/>
            <person name="Chen Y."/>
            <person name="Heitman J."/>
            <person name="Sun S."/>
            <person name="Springer D."/>
            <person name="Dromer F."/>
            <person name="Young S.K."/>
            <person name="Zeng Q."/>
            <person name="Gargeya S."/>
            <person name="Fitzgerald M."/>
            <person name="Abouelleil A."/>
            <person name="Alvarado L."/>
            <person name="Berlin A.M."/>
            <person name="Chapman S.B."/>
            <person name="Dewar J."/>
            <person name="Goldberg J."/>
            <person name="Griggs A."/>
            <person name="Gujja S."/>
            <person name="Hansen M."/>
            <person name="Howarth C."/>
            <person name="Imamovic A."/>
            <person name="Larimer J."/>
            <person name="McCowan C."/>
            <person name="Murphy C."/>
            <person name="Pearson M."/>
            <person name="Priest M."/>
            <person name="Roberts A."/>
            <person name="Saif S."/>
            <person name="Shea T."/>
            <person name="Sykes S."/>
            <person name="Wortman J."/>
            <person name="Nusbaum C."/>
            <person name="Birren B."/>
        </authorList>
    </citation>
    <scope>NUCLEOTIDE SEQUENCE [LARGE SCALE GENOMIC DNA]</scope>
    <source>
        <strain evidence="8 9">BCC8398</strain>
    </source>
</reference>
<dbReference type="InterPro" id="IPR027417">
    <property type="entry name" value="P-loop_NTPase"/>
</dbReference>
<dbReference type="EMBL" id="KI669506">
    <property type="protein sequence ID" value="OCF32989.1"/>
    <property type="molecule type" value="Genomic_DNA"/>
</dbReference>
<dbReference type="AlphaFoldDB" id="A0A1B9GPH1"/>
<evidence type="ECO:0000256" key="6">
    <source>
        <dbReference type="SAM" id="MobiDB-lite"/>
    </source>
</evidence>
<dbReference type="STRING" id="1296120.A0A1B9GPH1"/>
<dbReference type="InterPro" id="IPR007860">
    <property type="entry name" value="DNA_mmatch_repair_MutS_con_dom"/>
</dbReference>
<keyword evidence="4" id="KW-0238">DNA-binding</keyword>
<organism evidence="8 9">
    <name type="scientific">Kwoniella heveanensis BCC8398</name>
    <dbReference type="NCBI Taxonomy" id="1296120"/>
    <lineage>
        <taxon>Eukaryota</taxon>
        <taxon>Fungi</taxon>
        <taxon>Dikarya</taxon>
        <taxon>Basidiomycota</taxon>
        <taxon>Agaricomycotina</taxon>
        <taxon>Tremellomycetes</taxon>
        <taxon>Tremellales</taxon>
        <taxon>Cryptococcaceae</taxon>
        <taxon>Kwoniella</taxon>
    </lineage>
</organism>
<dbReference type="GO" id="GO:0005524">
    <property type="term" value="F:ATP binding"/>
    <property type="evidence" value="ECO:0007669"/>
    <property type="project" value="UniProtKB-KW"/>
</dbReference>
<keyword evidence="3" id="KW-0067">ATP-binding</keyword>
<sequence>MSAQSHQDNGGKSTSIDSDDNNLGKASLKGLEALSRSALSNTQITRSRGPSTRASTRPEDGEAYVVAVVQGRGTGTEVGIAAHNLDTGRTVITQLADTPFFYKTIQHLNRHSPCALLVPDVGNARSRNVQYQSGRTKLTEELESHFEVECELVAREWWNNDYGTNFIINHSINDEHKPSLLMATADKFYALCAISGLFRYLESAQGVSYPLRSLKISYETLEGTMFIDTDTVKNLELVRNGLTHKSSGTLYGLLNGCATPMGSRLLKSCILQPSNVSTTIEGRLDAVQELLGNPEKLRDIRSHLQPLTSVGDVPTAVTDRTIIGLLQIRKYLREALLVRHDLEGSQCLLLSQIRAVSQALNVWDTTEECLESGSAIGIGGGAIAARSGSIARLYAVKAQFNPLLDVARQTYKENLSDLESSECAVEVWRYSLEGRLEIVKGIFRFSLPTNSLQGPLPAEFINLEKRRHKILCSTHELLKRNEKLQQSQQEVLLLSASIVAELLERVVEHINGLFLCADAIAKLDLVSSFARISAENTVVRPEFTASLAIRAGRHPMLHKMLGAECVPNDIHATVGHSNFQLIQGPNMSGKSTFIRQIGLLTIQAMLGCFVPAEYASFPLNDCLLTRLSNDDSMEKNLSTFGVEMATAAIILSLATKRSLVLIDELGRGTAPLEGSGLAHAIAEALLKKMAIVLFATHFHDLGRTLEAAPGMKRYVQPQAEVMNWYTYSEMLRLHLLVEYKVGNGPAVTEHYGTPLCRHAFFDYQVLILIPVEGLELAKLAALPASVIKRASEVAHELAEAEERGDFTAGGNPKTPSGRLEDEE</sequence>
<evidence type="ECO:0000256" key="2">
    <source>
        <dbReference type="ARBA" id="ARBA00022741"/>
    </source>
</evidence>
<dbReference type="SMART" id="SM00533">
    <property type="entry name" value="MUTSd"/>
    <property type="match status" value="1"/>
</dbReference>
<dbReference type="PIRSF" id="PIRSF005813">
    <property type="entry name" value="MSH2"/>
    <property type="match status" value="1"/>
</dbReference>
<dbReference type="InterPro" id="IPR007696">
    <property type="entry name" value="DNA_mismatch_repair_MutS_core"/>
</dbReference>
<dbReference type="InterPro" id="IPR036187">
    <property type="entry name" value="DNA_mismatch_repair_MutS_sf"/>
</dbReference>
<dbReference type="GO" id="GO:0030983">
    <property type="term" value="F:mismatched DNA binding"/>
    <property type="evidence" value="ECO:0007669"/>
    <property type="project" value="InterPro"/>
</dbReference>
<dbReference type="PROSITE" id="PS00486">
    <property type="entry name" value="DNA_MISMATCH_REPAIR_2"/>
    <property type="match status" value="1"/>
</dbReference>
<dbReference type="GO" id="GO:0007131">
    <property type="term" value="P:reciprocal meiotic recombination"/>
    <property type="evidence" value="ECO:0007669"/>
    <property type="project" value="TreeGrafter"/>
</dbReference>
<dbReference type="InterPro" id="IPR045076">
    <property type="entry name" value="MutS"/>
</dbReference>
<protein>
    <recommendedName>
        <fullName evidence="7">DNA mismatch repair proteins mutS family domain-containing protein</fullName>
    </recommendedName>
</protein>
<dbReference type="InterPro" id="IPR036678">
    <property type="entry name" value="MutS_con_dom_sf"/>
</dbReference>
<comment type="similarity">
    <text evidence="1">Belongs to the DNA mismatch repair MutS family.</text>
</comment>
<dbReference type="Gene3D" id="3.30.420.110">
    <property type="entry name" value="MutS, connector domain"/>
    <property type="match status" value="1"/>
</dbReference>
<evidence type="ECO:0000313" key="8">
    <source>
        <dbReference type="EMBL" id="OCF32989.1"/>
    </source>
</evidence>
<evidence type="ECO:0000256" key="3">
    <source>
        <dbReference type="ARBA" id="ARBA00022840"/>
    </source>
</evidence>